<keyword evidence="2" id="KW-0732">Signal</keyword>
<evidence type="ECO:0000256" key="1">
    <source>
        <dbReference type="SAM" id="MobiDB-lite"/>
    </source>
</evidence>
<feature type="non-terminal residue" evidence="4">
    <location>
        <position position="139"/>
    </location>
</feature>
<feature type="region of interest" description="Disordered" evidence="1">
    <location>
        <begin position="33"/>
        <end position="139"/>
    </location>
</feature>
<dbReference type="RefSeq" id="XP_008587780.1">
    <property type="nucleotide sequence ID" value="XM_008589558.1"/>
</dbReference>
<feature type="compositionally biased region" description="Polar residues" evidence="1">
    <location>
        <begin position="86"/>
        <end position="97"/>
    </location>
</feature>
<dbReference type="Proteomes" id="UP000694923">
    <property type="component" value="Unplaced"/>
</dbReference>
<feature type="compositionally biased region" description="Basic and acidic residues" evidence="1">
    <location>
        <begin position="112"/>
        <end position="122"/>
    </location>
</feature>
<evidence type="ECO:0000313" key="4">
    <source>
        <dbReference type="RefSeq" id="XP_008587780.1"/>
    </source>
</evidence>
<feature type="chain" id="PRO_5045628090" evidence="2">
    <location>
        <begin position="29"/>
        <end position="139"/>
    </location>
</feature>
<gene>
    <name evidence="4" type="primary">LOC103604975</name>
</gene>
<keyword evidence="3" id="KW-1185">Reference proteome</keyword>
<sequence>MAFPGKMMSDIFIFSLLLFLEKEIAVIGLYGEYPSTQKGPLGLEPQDKPQCQSQDTGPVQTKQPIYNEKENQTQNPEQDQGHGQDETNTGPVQTKQPIYNEKENQTQNPEQDQGHGQDETRMPGENSNKEPMPLYDRQQ</sequence>
<proteinExistence type="predicted"/>
<feature type="compositionally biased region" description="Polar residues" evidence="1">
    <location>
        <begin position="49"/>
        <end position="64"/>
    </location>
</feature>
<evidence type="ECO:0000256" key="2">
    <source>
        <dbReference type="SAM" id="SignalP"/>
    </source>
</evidence>
<feature type="signal peptide" evidence="2">
    <location>
        <begin position="1"/>
        <end position="28"/>
    </location>
</feature>
<reference evidence="4" key="1">
    <citation type="submission" date="2025-08" db="UniProtKB">
        <authorList>
            <consortium name="RefSeq"/>
        </authorList>
    </citation>
    <scope>IDENTIFICATION</scope>
</reference>
<protein>
    <submittedName>
        <fullName evidence="4">Semenogelin-2-like</fullName>
    </submittedName>
</protein>
<evidence type="ECO:0000313" key="3">
    <source>
        <dbReference type="Proteomes" id="UP000694923"/>
    </source>
</evidence>
<organism evidence="3 4">
    <name type="scientific">Galeopterus variegatus</name>
    <name type="common">Malayan flying lemur</name>
    <name type="synonym">Cynocephalus variegatus</name>
    <dbReference type="NCBI Taxonomy" id="482537"/>
    <lineage>
        <taxon>Eukaryota</taxon>
        <taxon>Metazoa</taxon>
        <taxon>Chordata</taxon>
        <taxon>Craniata</taxon>
        <taxon>Vertebrata</taxon>
        <taxon>Euteleostomi</taxon>
        <taxon>Mammalia</taxon>
        <taxon>Eutheria</taxon>
        <taxon>Euarchontoglires</taxon>
        <taxon>Dermoptera</taxon>
        <taxon>Cynocephalidae</taxon>
        <taxon>Galeopterus</taxon>
    </lineage>
</organism>
<dbReference type="GeneID" id="103604975"/>
<name>A0ABM0S4I9_GALVR</name>
<accession>A0ABM0S4I9</accession>